<reference evidence="3 4" key="1">
    <citation type="journal article" date="2023" name="IMA Fungus">
        <title>Comparative genomic study of the Penicillium genus elucidates a diverse pangenome and 15 lateral gene transfer events.</title>
        <authorList>
            <person name="Petersen C."/>
            <person name="Sorensen T."/>
            <person name="Nielsen M.R."/>
            <person name="Sondergaard T.E."/>
            <person name="Sorensen J.L."/>
            <person name="Fitzpatrick D.A."/>
            <person name="Frisvad J.C."/>
            <person name="Nielsen K.L."/>
        </authorList>
    </citation>
    <scope>NUCLEOTIDE SEQUENCE [LARGE SCALE GENOMIC DNA]</scope>
    <source>
        <strain evidence="3 4">IBT 3361</strain>
    </source>
</reference>
<sequence>MSTAATVSIAETCAVSNHFPLRQYAPYPTRRSFPAVWMRSGTSKGLFIHRRDLPERIEQWGPILLSAMGSSNAGGRQLDGIGGATSTTSKVAVVAKSTRPGIDVDYTFVQVAPDQAKVDMTGNCGNMASGVGPFSLDEGLLRVEAGQSEIDVRIFNTNTQQTISETIQLSPEGRHRDHGDCSIPGVEGTSSPIKVAFLDPEGSMTGKMFPSGATQETFTVHTKTLGAIQLRVSLVDAGNPFVLVDSRSLRVKGYPTWPAAADPDFMLLAEDIRREGAVRFGLASDVESASVVRGTPKIAFLSPPADISSDIDVLAFTMGKPHPSIQITGAVCIGAAAAIHGTVAWQLAHGETTNNFPKHGLEIDGQRIASPSPVRIRHPAGVMQTETTLGVNGKGDIHVRQVGVLRTARRLFEGNVFYKI</sequence>
<dbReference type="InterPro" id="IPR007400">
    <property type="entry name" value="PrpF-like"/>
</dbReference>
<comment type="caution">
    <text evidence="3">The sequence shown here is derived from an EMBL/GenBank/DDBJ whole genome shotgun (WGS) entry which is preliminary data.</text>
</comment>
<accession>A0ABQ8WTZ9</accession>
<dbReference type="SUPFAM" id="SSF54506">
    <property type="entry name" value="Diaminopimelate epimerase-like"/>
    <property type="match status" value="2"/>
</dbReference>
<evidence type="ECO:0000313" key="4">
    <source>
        <dbReference type="Proteomes" id="UP001220256"/>
    </source>
</evidence>
<dbReference type="Gene3D" id="3.10.310.10">
    <property type="entry name" value="Diaminopimelate Epimerase, Chain A, domain 1"/>
    <property type="match status" value="2"/>
</dbReference>
<keyword evidence="4" id="KW-1185">Reference proteome</keyword>
<dbReference type="PANTHER" id="PTHR43709:SF2">
    <property type="entry name" value="DUF453 DOMAIN PROTEIN (AFU_ORTHOLOGUE AFUA_6G00360)"/>
    <property type="match status" value="1"/>
</dbReference>
<comment type="similarity">
    <text evidence="1">Belongs to the PrpF family.</text>
</comment>
<name>A0ABQ8WTZ9_PENCH</name>
<evidence type="ECO:0000313" key="3">
    <source>
        <dbReference type="EMBL" id="KAJ5282154.1"/>
    </source>
</evidence>
<dbReference type="EMBL" id="JAPVEB010000001">
    <property type="protein sequence ID" value="KAJ5282154.1"/>
    <property type="molecule type" value="Genomic_DNA"/>
</dbReference>
<keyword evidence="2" id="KW-0413">Isomerase</keyword>
<evidence type="ECO:0000256" key="2">
    <source>
        <dbReference type="ARBA" id="ARBA00023235"/>
    </source>
</evidence>
<dbReference type="Pfam" id="PF04303">
    <property type="entry name" value="PrpF"/>
    <property type="match status" value="1"/>
</dbReference>
<protein>
    <recommendedName>
        <fullName evidence="5">Isomerase YraM</fullName>
    </recommendedName>
</protein>
<proteinExistence type="inferred from homology"/>
<evidence type="ECO:0008006" key="5">
    <source>
        <dbReference type="Google" id="ProtNLM"/>
    </source>
</evidence>
<organism evidence="3 4">
    <name type="scientific">Penicillium chrysogenum</name>
    <name type="common">Penicillium notatum</name>
    <dbReference type="NCBI Taxonomy" id="5076"/>
    <lineage>
        <taxon>Eukaryota</taxon>
        <taxon>Fungi</taxon>
        <taxon>Dikarya</taxon>
        <taxon>Ascomycota</taxon>
        <taxon>Pezizomycotina</taxon>
        <taxon>Eurotiomycetes</taxon>
        <taxon>Eurotiomycetidae</taxon>
        <taxon>Eurotiales</taxon>
        <taxon>Aspergillaceae</taxon>
        <taxon>Penicillium</taxon>
        <taxon>Penicillium chrysogenum species complex</taxon>
    </lineage>
</organism>
<dbReference type="PANTHER" id="PTHR43709">
    <property type="entry name" value="ACONITATE ISOMERASE-RELATED"/>
    <property type="match status" value="1"/>
</dbReference>
<evidence type="ECO:0000256" key="1">
    <source>
        <dbReference type="ARBA" id="ARBA00007673"/>
    </source>
</evidence>
<gene>
    <name evidence="3" type="ORF">N7505_000134</name>
</gene>
<dbReference type="Proteomes" id="UP001220256">
    <property type="component" value="Unassembled WGS sequence"/>
</dbReference>